<evidence type="ECO:0000256" key="1">
    <source>
        <dbReference type="SAM" id="MobiDB-lite"/>
    </source>
</evidence>
<comment type="caution">
    <text evidence="2">The sequence shown here is derived from an EMBL/GenBank/DDBJ whole genome shotgun (WGS) entry which is preliminary data.</text>
</comment>
<feature type="region of interest" description="Disordered" evidence="1">
    <location>
        <begin position="48"/>
        <end position="67"/>
    </location>
</feature>
<sequence length="67" mass="7324">MNPVDAITGITGHVLIRIGSAILGNQPGSDLAAPFHIGELHIHCAQPADTDRQEAKPRTWMRRARED</sequence>
<evidence type="ECO:0000313" key="3">
    <source>
        <dbReference type="Proteomes" id="UP000283479"/>
    </source>
</evidence>
<dbReference type="AlphaFoldDB" id="A0A438AWH0"/>
<gene>
    <name evidence="2" type="ORF">EGT50_09935</name>
</gene>
<feature type="compositionally biased region" description="Basic and acidic residues" evidence="1">
    <location>
        <begin position="49"/>
        <end position="67"/>
    </location>
</feature>
<reference evidence="2 3" key="1">
    <citation type="submission" date="2018-11" db="EMBL/GenBank/DDBJ databases">
        <title>Rhodococcus spongicola sp. nov. and Rhodococcus xishaensis sp. nov. from marine sponges.</title>
        <authorList>
            <person name="Li L."/>
            <person name="Lin H.W."/>
        </authorList>
    </citation>
    <scope>NUCLEOTIDE SEQUENCE [LARGE SCALE GENOMIC DNA]</scope>
    <source>
        <strain evidence="2 3">LHW51113</strain>
    </source>
</reference>
<dbReference type="EMBL" id="RKLO01000003">
    <property type="protein sequence ID" value="RVW03019.1"/>
    <property type="molecule type" value="Genomic_DNA"/>
</dbReference>
<proteinExistence type="predicted"/>
<dbReference type="Proteomes" id="UP000283479">
    <property type="component" value="Unassembled WGS sequence"/>
</dbReference>
<evidence type="ECO:0000313" key="2">
    <source>
        <dbReference type="EMBL" id="RVW03019.1"/>
    </source>
</evidence>
<keyword evidence="3" id="KW-1185">Reference proteome</keyword>
<dbReference type="RefSeq" id="WP_127953634.1">
    <property type="nucleotide sequence ID" value="NZ_RKLO01000003.1"/>
</dbReference>
<name>A0A438AWH0_9NOCA</name>
<organism evidence="2 3">
    <name type="scientific">Rhodococcus xishaensis</name>
    <dbReference type="NCBI Taxonomy" id="2487364"/>
    <lineage>
        <taxon>Bacteria</taxon>
        <taxon>Bacillati</taxon>
        <taxon>Actinomycetota</taxon>
        <taxon>Actinomycetes</taxon>
        <taxon>Mycobacteriales</taxon>
        <taxon>Nocardiaceae</taxon>
        <taxon>Rhodococcus</taxon>
    </lineage>
</organism>
<accession>A0A438AWH0</accession>
<protein>
    <submittedName>
        <fullName evidence="2">Uncharacterized protein</fullName>
    </submittedName>
</protein>
<dbReference type="OrthoDB" id="9880784at2"/>